<organism evidence="2 3">
    <name type="scientific">Lophium mytilinum</name>
    <dbReference type="NCBI Taxonomy" id="390894"/>
    <lineage>
        <taxon>Eukaryota</taxon>
        <taxon>Fungi</taxon>
        <taxon>Dikarya</taxon>
        <taxon>Ascomycota</taxon>
        <taxon>Pezizomycotina</taxon>
        <taxon>Dothideomycetes</taxon>
        <taxon>Pleosporomycetidae</taxon>
        <taxon>Mytilinidiales</taxon>
        <taxon>Mytilinidiaceae</taxon>
        <taxon>Lophium</taxon>
    </lineage>
</organism>
<dbReference type="AlphaFoldDB" id="A0A6A6Q8V3"/>
<feature type="compositionally biased region" description="Acidic residues" evidence="1">
    <location>
        <begin position="83"/>
        <end position="103"/>
    </location>
</feature>
<proteinExistence type="predicted"/>
<feature type="region of interest" description="Disordered" evidence="1">
    <location>
        <begin position="69"/>
        <end position="103"/>
    </location>
</feature>
<evidence type="ECO:0000313" key="3">
    <source>
        <dbReference type="Proteomes" id="UP000799750"/>
    </source>
</evidence>
<evidence type="ECO:0000256" key="1">
    <source>
        <dbReference type="SAM" id="MobiDB-lite"/>
    </source>
</evidence>
<dbReference type="EMBL" id="MU004201">
    <property type="protein sequence ID" value="KAF2488745.1"/>
    <property type="molecule type" value="Genomic_DNA"/>
</dbReference>
<gene>
    <name evidence="2" type="ORF">BU16DRAFT_568047</name>
</gene>
<dbReference type="OrthoDB" id="3941310at2759"/>
<feature type="compositionally biased region" description="Basic and acidic residues" evidence="1">
    <location>
        <begin position="71"/>
        <end position="82"/>
    </location>
</feature>
<name>A0A6A6Q8V3_9PEZI</name>
<reference evidence="2" key="1">
    <citation type="journal article" date="2020" name="Stud. Mycol.">
        <title>101 Dothideomycetes genomes: a test case for predicting lifestyles and emergence of pathogens.</title>
        <authorList>
            <person name="Haridas S."/>
            <person name="Albert R."/>
            <person name="Binder M."/>
            <person name="Bloem J."/>
            <person name="Labutti K."/>
            <person name="Salamov A."/>
            <person name="Andreopoulos B."/>
            <person name="Baker S."/>
            <person name="Barry K."/>
            <person name="Bills G."/>
            <person name="Bluhm B."/>
            <person name="Cannon C."/>
            <person name="Castanera R."/>
            <person name="Culley D."/>
            <person name="Daum C."/>
            <person name="Ezra D."/>
            <person name="Gonzalez J."/>
            <person name="Henrissat B."/>
            <person name="Kuo A."/>
            <person name="Liang C."/>
            <person name="Lipzen A."/>
            <person name="Lutzoni F."/>
            <person name="Magnuson J."/>
            <person name="Mondo S."/>
            <person name="Nolan M."/>
            <person name="Ohm R."/>
            <person name="Pangilinan J."/>
            <person name="Park H.-J."/>
            <person name="Ramirez L."/>
            <person name="Alfaro M."/>
            <person name="Sun H."/>
            <person name="Tritt A."/>
            <person name="Yoshinaga Y."/>
            <person name="Zwiers L.-H."/>
            <person name="Turgeon B."/>
            <person name="Goodwin S."/>
            <person name="Spatafora J."/>
            <person name="Crous P."/>
            <person name="Grigoriev I."/>
        </authorList>
    </citation>
    <scope>NUCLEOTIDE SEQUENCE</scope>
    <source>
        <strain evidence="2">CBS 269.34</strain>
    </source>
</reference>
<dbReference type="Proteomes" id="UP000799750">
    <property type="component" value="Unassembled WGS sequence"/>
</dbReference>
<keyword evidence="3" id="KW-1185">Reference proteome</keyword>
<protein>
    <recommendedName>
        <fullName evidence="4">HAT C-terminal dimerisation domain-containing protein</fullName>
    </recommendedName>
</protein>
<evidence type="ECO:0000313" key="2">
    <source>
        <dbReference type="EMBL" id="KAF2488745.1"/>
    </source>
</evidence>
<evidence type="ECO:0008006" key="4">
    <source>
        <dbReference type="Google" id="ProtNLM"/>
    </source>
</evidence>
<accession>A0A6A6Q8V3</accession>
<sequence>MALNHLPVPAMSMSNERDFNQIGLLWNPRRSALHANVVGACMSLSLWDKEGVIDMLDGGLVRGNQLKRRRADTIEDPVKNENSDIEEDTDEDEDRDEDEDEDK</sequence>